<dbReference type="HOGENOM" id="CLU_130585_0_0_1"/>
<proteinExistence type="predicted"/>
<feature type="transmembrane region" description="Helical" evidence="1">
    <location>
        <begin position="70"/>
        <end position="95"/>
    </location>
</feature>
<accession>Q8MPY3</accession>
<dbReference type="KEGG" id="cel:CELE_T04A6.1"/>
<dbReference type="EMBL" id="BX284603">
    <property type="protein sequence ID" value="CCD73946.1"/>
    <property type="molecule type" value="Genomic_DNA"/>
</dbReference>
<dbReference type="FunCoup" id="Q8MPY3">
    <property type="interactions" value="812"/>
</dbReference>
<dbReference type="GeneID" id="188035"/>
<dbReference type="OrthoDB" id="5796069at2759"/>
<feature type="transmembrane region" description="Helical" evidence="1">
    <location>
        <begin position="15"/>
        <end position="35"/>
    </location>
</feature>
<keyword evidence="2" id="KW-0675">Receptor</keyword>
<protein>
    <submittedName>
        <fullName evidence="2">Leptin receptor gene-related protein</fullName>
    </submittedName>
</protein>
<evidence type="ECO:0000313" key="3">
    <source>
        <dbReference type="Proteomes" id="UP000001940"/>
    </source>
</evidence>
<dbReference type="Bgee" id="WBGene00020200">
    <property type="expression patterns" value="Expressed in larva and 2 other cell types or tissues"/>
</dbReference>
<dbReference type="UCSC" id="T04A6.1a">
    <property type="organism name" value="c. elegans"/>
</dbReference>
<keyword evidence="1" id="KW-0472">Membrane</keyword>
<reference evidence="2 3" key="1">
    <citation type="journal article" date="1998" name="Science">
        <title>Genome sequence of the nematode C. elegans: a platform for investigating biology.</title>
        <authorList>
            <consortium name="The C. elegans sequencing consortium"/>
            <person name="Sulson J.E."/>
            <person name="Waterston R."/>
        </authorList>
    </citation>
    <scope>NUCLEOTIDE SEQUENCE [LARGE SCALE GENOMIC DNA]</scope>
    <source>
        <strain evidence="2 3">Bristol N2</strain>
    </source>
</reference>
<dbReference type="SMR" id="Q8MPY3"/>
<dbReference type="Pfam" id="PF10912">
    <property type="entry name" value="Glam1"/>
    <property type="match status" value="1"/>
</dbReference>
<dbReference type="AGR" id="WB:WBGene00020200"/>
<feature type="transmembrane region" description="Helical" evidence="1">
    <location>
        <begin position="41"/>
        <end position="63"/>
    </location>
</feature>
<dbReference type="Proteomes" id="UP000001940">
    <property type="component" value="Chromosome III"/>
</dbReference>
<dbReference type="OMA" id="MNWINKA"/>
<dbReference type="CTD" id="188035"/>
<organism evidence="2 3">
    <name type="scientific">Caenorhabditis elegans</name>
    <dbReference type="NCBI Taxonomy" id="6239"/>
    <lineage>
        <taxon>Eukaryota</taxon>
        <taxon>Metazoa</taxon>
        <taxon>Ecdysozoa</taxon>
        <taxon>Nematoda</taxon>
        <taxon>Chromadorea</taxon>
        <taxon>Rhabditida</taxon>
        <taxon>Rhabditina</taxon>
        <taxon>Rhabditomorpha</taxon>
        <taxon>Rhabditoidea</taxon>
        <taxon>Rhabditidae</taxon>
        <taxon>Peloderinae</taxon>
        <taxon>Caenorhabditis</taxon>
    </lineage>
</organism>
<evidence type="ECO:0000256" key="1">
    <source>
        <dbReference type="SAM" id="Phobius"/>
    </source>
</evidence>
<keyword evidence="1" id="KW-0812">Transmembrane</keyword>
<dbReference type="WormBase" id="T04A6.1">
    <property type="protein sequence ID" value="CE31585"/>
    <property type="gene ID" value="WBGene00020200"/>
</dbReference>
<dbReference type="RefSeq" id="NP_741229.1">
    <property type="nucleotide sequence ID" value="NM_171195.3"/>
</dbReference>
<dbReference type="InterPro" id="IPR024483">
    <property type="entry name" value="Glam1"/>
</dbReference>
<dbReference type="AlphaFoldDB" id="Q8MPY3"/>
<dbReference type="InParanoid" id="Q8MPY3"/>
<sequence>MTFCKSESFRFLQSARILVISYCLVGIILDIYFKYTPDLPWTHLITGTSPSLELIVIGALLMNSSTGNNIAYYVCTVDVIIGILCLLTLPVISVAENATGHHLRLPFVSTFHSSFKFQVTSTLDVFYITIFLGFVSTLLILLFLGLDMLKFMLLRKICRHDQLVAEKLVQQAERV</sequence>
<keyword evidence="1" id="KW-1133">Transmembrane helix</keyword>
<keyword evidence="3" id="KW-1185">Reference proteome</keyword>
<evidence type="ECO:0000313" key="2">
    <source>
        <dbReference type="EMBL" id="CCD73946.1"/>
    </source>
</evidence>
<dbReference type="PaxDb" id="6239-T04A6.1a"/>
<dbReference type="eggNOG" id="ENOG502TI9B">
    <property type="taxonomic scope" value="Eukaryota"/>
</dbReference>
<evidence type="ECO:0000313" key="4">
    <source>
        <dbReference type="WormBase" id="T04A6.1"/>
    </source>
</evidence>
<name>Q8MPY3_CAEEL</name>
<gene>
    <name evidence="2" type="ORF">CELE_T04A6.1</name>
    <name evidence="2 4" type="ORF">T04A6.1</name>
</gene>
<feature type="transmembrane region" description="Helical" evidence="1">
    <location>
        <begin position="125"/>
        <end position="146"/>
    </location>
</feature>